<feature type="region of interest" description="Disordered" evidence="1">
    <location>
        <begin position="1373"/>
        <end position="1403"/>
    </location>
</feature>
<reference evidence="3" key="1">
    <citation type="submission" date="2019-02" db="EMBL/GenBank/DDBJ databases">
        <title>FDA dAtabase for Regulatory Grade micrObial Sequences (FDA-ARGOS): Supporting development and validation of Infectious Disease Dx tests.</title>
        <authorList>
            <person name="Duncan R."/>
            <person name="Fisher C."/>
            <person name="Tallon L."/>
            <person name="Sadzewicz L."/>
            <person name="Sengamalay N."/>
            <person name="Ott S."/>
            <person name="Godinez A."/>
            <person name="Nagaraj S."/>
            <person name="Vavikolanu K."/>
            <person name="Nadendla S."/>
            <person name="Aluvathingal J."/>
            <person name="Sichtig H."/>
        </authorList>
    </citation>
    <scope>NUCLEOTIDE SEQUENCE [LARGE SCALE GENOMIC DNA]</scope>
    <source>
        <strain evidence="3">FDAARGOS_361</strain>
    </source>
</reference>
<feature type="region of interest" description="Disordered" evidence="1">
    <location>
        <begin position="1201"/>
        <end position="1222"/>
    </location>
</feature>
<gene>
    <name evidence="2" type="ORF">CGC21_35520</name>
</gene>
<feature type="compositionally biased region" description="Low complexity" evidence="1">
    <location>
        <begin position="613"/>
        <end position="625"/>
    </location>
</feature>
<feature type="compositionally biased region" description="Basic residues" evidence="1">
    <location>
        <begin position="336"/>
        <end position="346"/>
    </location>
</feature>
<evidence type="ECO:0000256" key="1">
    <source>
        <dbReference type="SAM" id="MobiDB-lite"/>
    </source>
</evidence>
<feature type="region of interest" description="Disordered" evidence="1">
    <location>
        <begin position="599"/>
        <end position="625"/>
    </location>
</feature>
<evidence type="ECO:0000313" key="3">
    <source>
        <dbReference type="Proteomes" id="UP000318447"/>
    </source>
</evidence>
<evidence type="ECO:0000313" key="2">
    <source>
        <dbReference type="EMBL" id="TPP45713.1"/>
    </source>
</evidence>
<feature type="compositionally biased region" description="Polar residues" evidence="1">
    <location>
        <begin position="1270"/>
        <end position="1287"/>
    </location>
</feature>
<dbReference type="VEuPathDB" id="TriTrypDB:LdBPK_301500.1"/>
<accession>A0A504XB49</accession>
<feature type="region of interest" description="Disordered" evidence="1">
    <location>
        <begin position="1521"/>
        <end position="1556"/>
    </location>
</feature>
<sequence>MIVVGSLSVELNKTPGLHHAPFADGLALLTRSSDKVAARATVQSALWRVGHWTLERFRQRPIARSHLEVDRCSCLLALHLQPMPRTGRHVAEVIEAATAGLARLRVVCWRKCGRSAALLCSCYTALLEPELLYGATVWWDRASRSCSRSLEDLHVEAAAAIVGTAMRSESRDLPEEADPLPLDSTVLLRRTRLCLSSTARGGFLVHLARQAHTPDAGAATALRQLSCGHAGIGPCGLRMHTPPSCAAAARASHGSLSLASVGWRAPARMTNLQDRQRQRSRRQQHGSRTWSPVSDAGPPSPATAVDDATRDGKRYLAAAAPHQRNKGAGAHETTGHHPRPAPRRRLTRTFGLLQRWVTVRVEMVCRWRAAHTQAGVVPMAQDDHEAVHLSHTRCQQRIGSFDRRPLLPPPLTPCSIGGTPFAYLLQRIIVGKAEELSHMRREALEFLCNVAVGDSTTRRHGNATEEAKTRERRMREALLKTYLFLRSQGVDVTAWWERYYTAFIRPSTVEHPSSEGMIVTAAADARGVKRVAASPVTADCSPDAEWNGATPPPPLYWKLDRGLRHTFSTYATASHRGDVFAVPLPSFEEPAPCWVAPAKTQTDASERGSDGVPASTSATAAALASPPTRQSVWIPVWLIRHLPFFPIPFPSANAEGEPRRGRSAEMRYNDAAFASADSPLTSHDPDSCMAEENERVLLQRDGEPETTEADCLLSRQDADQLDKEWGHPFFDGLHSVSDIGNWSPRHATLTTSSGNHGTVAHDIISVQALWHQRVRESSTFALDLETLSSFWATKADPASSLAADYSFPLDAYPLLRYRSFLRARAGHTAISTCKPHLHPFSEGSILNRLEKDTTSQKWIRYPFRPCGAAQQRTHWNAQPPAHSWIGEEGPLDRMPPTAAAGGAPYTSKVSVAAQHASVFHVLQRKSCVERVAFFGVHYVSVDATALSCLFDSTVCVRHAVPLGVTGAVFKAGLRSTRYRQQHSCLPDGQQRMLTVEDDQSGAYAATHRFSNRRTEPRLPLFAAAMKKLEAAEAAAAAPVNPQDKAAATPGGGGELGSTAGAAPWLARLRAIRNERERGKCEPQASQMERVVKMRTSHRSVFFLFQSPYWVEVAELYERWGVRVAPGTEVLFSKGLEACTWAGSQCLLSLIAPGAAPRPRPGGACAWTYRTLCERAAAVQRVSNLWIAESVIERFKWTLRTAPAPPRPDMSDSSGLGGPEGGRDEVLRAVLPLHDIESSKFQETLRDELHSEVLHRHFHERIDSPQHADSCKNTATSSTPRSTSQNTPTRVAFFTPSRPPPPPCEPPVVEGVPFPSLSRRTAQPHVCVVHSSCVAEQAELTFVAAFSPVVLLLRVPDLTSRDWGFDTWEAAKRRAATASRTVETRVTGSVNDGDGVGSRAGARAERPLSSYKDLDVEVGDEDDQAFDASLADDGASAAGSEALLEKRARLMYMKAMRRKRLLYAAPWRSTRLSFESRLDLSHLALRKGYSAENANRWVSLDFLRDEPRVRAARTDMVAPKVDTQGVGEPQIPRPNFASDPAVAASSAERQAKTSSRSRSITGIRVDVLFYSQDEPGGSSGLSANGGYIEYDHGMCSHDNCATDDCSGVTRVMKIALVNYEELEWPESVVSSSKQQWVWKNL</sequence>
<dbReference type="Proteomes" id="UP000318447">
    <property type="component" value="Unassembled WGS sequence"/>
</dbReference>
<dbReference type="VEuPathDB" id="TriTrypDB:LDHU3_30.1920"/>
<feature type="compositionally biased region" description="Low complexity" evidence="1">
    <location>
        <begin position="1036"/>
        <end position="1048"/>
    </location>
</feature>
<feature type="region of interest" description="Disordered" evidence="1">
    <location>
        <begin position="319"/>
        <end position="346"/>
    </location>
</feature>
<feature type="region of interest" description="Disordered" evidence="1">
    <location>
        <begin position="1263"/>
        <end position="1287"/>
    </location>
</feature>
<feature type="region of interest" description="Disordered" evidence="1">
    <location>
        <begin position="1036"/>
        <end position="1056"/>
    </location>
</feature>
<protein>
    <submittedName>
        <fullName evidence="2">Uncharacterized protein</fullName>
    </submittedName>
</protein>
<dbReference type="VEuPathDB" id="TriTrypDB:LdCL_300020200"/>
<comment type="caution">
    <text evidence="2">The sequence shown here is derived from an EMBL/GenBank/DDBJ whole genome shotgun (WGS) entry which is preliminary data.</text>
</comment>
<feature type="region of interest" description="Disordered" evidence="1">
    <location>
        <begin position="267"/>
        <end position="307"/>
    </location>
</feature>
<dbReference type="EMBL" id="RHLC01000011">
    <property type="protein sequence ID" value="TPP45713.1"/>
    <property type="molecule type" value="Genomic_DNA"/>
</dbReference>
<organism evidence="2 3">
    <name type="scientific">Leishmania donovani</name>
    <dbReference type="NCBI Taxonomy" id="5661"/>
    <lineage>
        <taxon>Eukaryota</taxon>
        <taxon>Discoba</taxon>
        <taxon>Euglenozoa</taxon>
        <taxon>Kinetoplastea</taxon>
        <taxon>Metakinetoplastina</taxon>
        <taxon>Trypanosomatida</taxon>
        <taxon>Trypanosomatidae</taxon>
        <taxon>Leishmaniinae</taxon>
        <taxon>Leishmania</taxon>
    </lineage>
</organism>
<name>A0A504XB49_LEIDO</name>
<proteinExistence type="predicted"/>